<feature type="compositionally biased region" description="Basic and acidic residues" evidence="1">
    <location>
        <begin position="195"/>
        <end position="205"/>
    </location>
</feature>
<dbReference type="EMBL" id="PDNA01000122">
    <property type="protein sequence ID" value="PGH12125.1"/>
    <property type="molecule type" value="Genomic_DNA"/>
</dbReference>
<organism evidence="3 4">
    <name type="scientific">Polytolypa hystricis (strain UAMH7299)</name>
    <dbReference type="NCBI Taxonomy" id="1447883"/>
    <lineage>
        <taxon>Eukaryota</taxon>
        <taxon>Fungi</taxon>
        <taxon>Dikarya</taxon>
        <taxon>Ascomycota</taxon>
        <taxon>Pezizomycotina</taxon>
        <taxon>Eurotiomycetes</taxon>
        <taxon>Eurotiomycetidae</taxon>
        <taxon>Onygenales</taxon>
        <taxon>Onygenales incertae sedis</taxon>
        <taxon>Polytolypa</taxon>
    </lineage>
</organism>
<sequence>MAPAPSLSSRENDGSPNNRPEDIVAHILKTLVSRDAGSSVLRRSIEQPSNPSLQFHPKAALLMPRNEKNPVEPSRGTVDPHDMNMQGLMALFAIIGAAFVVAAIWFFFWAKNGGFIWRKGDWDEYKSTVLRRKGPDGRTLSNATKSTILGGGSVVGSGFEDYSDTVTVENSTVMVEKAPRRGLRETAKQKLLRKRRDEKWEGDGDEDVRAYRHERPARVGGLNREPDGTYHDGSEYTATHTGTTVDQAPSQWTESEIGDIPPPPTEYDYRRPADEGHAPPRNRNVSGFSFVGGEDSVSNVTEEHPLRDPIASSSRRHRERSERRESSHKPRGPRTNNTRSSRQSSPKKRDRSSMPGGYTTPLDMASISAPSEYLYEHVDGSDGENRTRTYHHPLPELSGAGAGAAGGRGYRRGAAGRGRRRDSLSESEGEDYDSRLT</sequence>
<feature type="region of interest" description="Disordered" evidence="1">
    <location>
        <begin position="1"/>
        <end position="20"/>
    </location>
</feature>
<feature type="compositionally biased region" description="Low complexity" evidence="1">
    <location>
        <begin position="334"/>
        <end position="344"/>
    </location>
</feature>
<keyword evidence="2" id="KW-0812">Transmembrane</keyword>
<keyword evidence="2" id="KW-0472">Membrane</keyword>
<feature type="compositionally biased region" description="Basic and acidic residues" evidence="1">
    <location>
        <begin position="267"/>
        <end position="278"/>
    </location>
</feature>
<keyword evidence="4" id="KW-1185">Reference proteome</keyword>
<dbReference type="STRING" id="1447883.A0A2B7XT53"/>
<evidence type="ECO:0000313" key="4">
    <source>
        <dbReference type="Proteomes" id="UP000224634"/>
    </source>
</evidence>
<dbReference type="AlphaFoldDB" id="A0A2B7XT53"/>
<keyword evidence="2" id="KW-1133">Transmembrane helix</keyword>
<protein>
    <submittedName>
        <fullName evidence="3">Uncharacterized protein</fullName>
    </submittedName>
</protein>
<feature type="transmembrane region" description="Helical" evidence="2">
    <location>
        <begin position="88"/>
        <end position="110"/>
    </location>
</feature>
<evidence type="ECO:0000256" key="2">
    <source>
        <dbReference type="SAM" id="Phobius"/>
    </source>
</evidence>
<feature type="region of interest" description="Disordered" evidence="1">
    <location>
        <begin position="211"/>
        <end position="437"/>
    </location>
</feature>
<feature type="compositionally biased region" description="Basic and acidic residues" evidence="1">
    <location>
        <begin position="224"/>
        <end position="234"/>
    </location>
</feature>
<proteinExistence type="predicted"/>
<comment type="caution">
    <text evidence="3">The sequence shown here is derived from an EMBL/GenBank/DDBJ whole genome shotgun (WGS) entry which is preliminary data.</text>
</comment>
<feature type="region of interest" description="Disordered" evidence="1">
    <location>
        <begin position="186"/>
        <end position="205"/>
    </location>
</feature>
<dbReference type="OrthoDB" id="5393404at2759"/>
<feature type="compositionally biased region" description="Polar residues" evidence="1">
    <location>
        <begin position="236"/>
        <end position="254"/>
    </location>
</feature>
<feature type="compositionally biased region" description="Basic and acidic residues" evidence="1">
    <location>
        <begin position="374"/>
        <end position="387"/>
    </location>
</feature>
<name>A0A2B7XT53_POLH7</name>
<evidence type="ECO:0000256" key="1">
    <source>
        <dbReference type="SAM" id="MobiDB-lite"/>
    </source>
</evidence>
<accession>A0A2B7XT53</accession>
<evidence type="ECO:0000313" key="3">
    <source>
        <dbReference type="EMBL" id="PGH12125.1"/>
    </source>
</evidence>
<dbReference type="Proteomes" id="UP000224634">
    <property type="component" value="Unassembled WGS sequence"/>
</dbReference>
<feature type="compositionally biased region" description="Polar residues" evidence="1">
    <location>
        <begin position="1"/>
        <end position="18"/>
    </location>
</feature>
<feature type="compositionally biased region" description="Basic and acidic residues" evidence="1">
    <location>
        <begin position="319"/>
        <end position="328"/>
    </location>
</feature>
<reference evidence="3 4" key="1">
    <citation type="submission" date="2017-10" db="EMBL/GenBank/DDBJ databases">
        <title>Comparative genomics in systemic dimorphic fungi from Ajellomycetaceae.</title>
        <authorList>
            <person name="Munoz J.F."/>
            <person name="Mcewen J.G."/>
            <person name="Clay O.K."/>
            <person name="Cuomo C.A."/>
        </authorList>
    </citation>
    <scope>NUCLEOTIDE SEQUENCE [LARGE SCALE GENOMIC DNA]</scope>
    <source>
        <strain evidence="3 4">UAMH7299</strain>
    </source>
</reference>
<gene>
    <name evidence="3" type="ORF">AJ80_06846</name>
</gene>